<evidence type="ECO:0000256" key="4">
    <source>
        <dbReference type="ARBA" id="ARBA00022448"/>
    </source>
</evidence>
<keyword evidence="10" id="KW-0476">Mercury</keyword>
<feature type="transmembrane region" description="Helical" evidence="15">
    <location>
        <begin position="108"/>
        <end position="128"/>
    </location>
</feature>
<evidence type="ECO:0000256" key="3">
    <source>
        <dbReference type="ARBA" id="ARBA00017053"/>
    </source>
</evidence>
<gene>
    <name evidence="16" type="primary">merT2</name>
</gene>
<dbReference type="InterPro" id="IPR003457">
    <property type="entry name" value="Transprt_MerT"/>
</dbReference>
<dbReference type="EMBL" id="AB714582">
    <property type="protein sequence ID" value="BAM13983.1"/>
    <property type="molecule type" value="Genomic_DNA"/>
</dbReference>
<organism evidence="16">
    <name type="scientific">Pseudomonas sp. K-62</name>
    <dbReference type="NCBI Taxonomy" id="76885"/>
    <lineage>
        <taxon>Bacteria</taxon>
        <taxon>Pseudomonadati</taxon>
        <taxon>Pseudomonadota</taxon>
        <taxon>Gammaproteobacteria</taxon>
        <taxon>Pseudomonadales</taxon>
        <taxon>Pseudomonadaceae</taxon>
        <taxon>Pseudomonas</taxon>
    </lineage>
</organism>
<keyword evidence="11 15" id="KW-1133">Transmembrane helix</keyword>
<evidence type="ECO:0000256" key="1">
    <source>
        <dbReference type="ARBA" id="ARBA00004429"/>
    </source>
</evidence>
<name>I2FG48_9PSED</name>
<evidence type="ECO:0000256" key="15">
    <source>
        <dbReference type="SAM" id="Phobius"/>
    </source>
</evidence>
<keyword evidence="9" id="KW-0479">Metal-binding</keyword>
<feature type="transmembrane region" description="Helical" evidence="15">
    <location>
        <begin position="26"/>
        <end position="49"/>
    </location>
</feature>
<evidence type="ECO:0000313" key="16">
    <source>
        <dbReference type="EMBL" id="BAM13983.1"/>
    </source>
</evidence>
<evidence type="ECO:0000256" key="10">
    <source>
        <dbReference type="ARBA" id="ARBA00022914"/>
    </source>
</evidence>
<keyword evidence="12 15" id="KW-0472">Membrane</keyword>
<dbReference type="GO" id="GO:0005886">
    <property type="term" value="C:plasma membrane"/>
    <property type="evidence" value="ECO:0007669"/>
    <property type="project" value="UniProtKB-SubCell"/>
</dbReference>
<keyword evidence="16" id="KW-0614">Plasmid</keyword>
<keyword evidence="8 15" id="KW-0812">Transmembrane</keyword>
<sequence>MSEYVRSDLVGSTSEPGVTARGGQKLLAAGGILAALGASSCCILPLVLFSLGVSGAWIGNLTALSAYQPLFVTGALAFLAVGFWRVYRQPQVACAPGSACARPGSSRAAKIGLWTAAVLVLVAVTFPYTAPLFL</sequence>
<dbReference type="AlphaFoldDB" id="I2FG48"/>
<reference evidence="16" key="1">
    <citation type="submission" date="2012-04" db="EMBL/GenBank/DDBJ databases">
        <title>Nucleotide sequence of Pseudomonas sp. K-62 plasmid pMR68 containing mercury resistance genes.</title>
        <authorList>
            <person name="Kiyono M."/>
            <person name="Mochizuki Y."/>
            <person name="Koizawa K."/>
            <person name="Sone Y."/>
            <person name="Nakamura R."/>
            <person name="Pan-Hou H."/>
            <person name="Sakabe K."/>
        </authorList>
    </citation>
    <scope>NUCLEOTIDE SEQUENCE</scope>
    <source>
        <strain evidence="16">K-62</strain>
        <plasmid evidence="16">pMR68</plasmid>
    </source>
</reference>
<evidence type="ECO:0000256" key="12">
    <source>
        <dbReference type="ARBA" id="ARBA00023136"/>
    </source>
</evidence>
<accession>I2FG48</accession>
<evidence type="ECO:0000256" key="13">
    <source>
        <dbReference type="ARBA" id="ARBA00030934"/>
    </source>
</evidence>
<feature type="transmembrane region" description="Helical" evidence="15">
    <location>
        <begin position="69"/>
        <end position="87"/>
    </location>
</feature>
<evidence type="ECO:0000256" key="7">
    <source>
        <dbReference type="ARBA" id="ARBA00022519"/>
    </source>
</evidence>
<comment type="function">
    <text evidence="14">Involved in mercury resistance. Probably transfers a mercuric ion from the periplasmic Hg(2+)-binding protein MerP to the cytoplasmic mercuric reductase MerA.</text>
</comment>
<evidence type="ECO:0000256" key="2">
    <source>
        <dbReference type="ARBA" id="ARBA00008224"/>
    </source>
</evidence>
<dbReference type="GO" id="GO:0015097">
    <property type="term" value="F:mercury ion transmembrane transporter activity"/>
    <property type="evidence" value="ECO:0007669"/>
    <property type="project" value="InterPro"/>
</dbReference>
<evidence type="ECO:0000256" key="6">
    <source>
        <dbReference type="ARBA" id="ARBA00022475"/>
    </source>
</evidence>
<proteinExistence type="inferred from homology"/>
<keyword evidence="5" id="KW-0475">Mercuric resistance</keyword>
<geneLocation type="plasmid" evidence="16">
    <name>pMR68</name>
</geneLocation>
<evidence type="ECO:0000256" key="8">
    <source>
        <dbReference type="ARBA" id="ARBA00022692"/>
    </source>
</evidence>
<dbReference type="Pfam" id="PF02411">
    <property type="entry name" value="MerT"/>
    <property type="match status" value="1"/>
</dbReference>
<evidence type="ECO:0000256" key="14">
    <source>
        <dbReference type="ARBA" id="ARBA00045720"/>
    </source>
</evidence>
<keyword evidence="7" id="KW-0997">Cell inner membrane</keyword>
<keyword evidence="4" id="KW-0813">Transport</keyword>
<keyword evidence="6" id="KW-1003">Cell membrane</keyword>
<dbReference type="GO" id="GO:0046872">
    <property type="term" value="F:metal ion binding"/>
    <property type="evidence" value="ECO:0007669"/>
    <property type="project" value="UniProtKB-KW"/>
</dbReference>
<comment type="subcellular location">
    <subcellularLocation>
        <location evidence="1">Cell inner membrane</location>
        <topology evidence="1">Multi-pass membrane protein</topology>
    </subcellularLocation>
</comment>
<evidence type="ECO:0000256" key="5">
    <source>
        <dbReference type="ARBA" id="ARBA00022466"/>
    </source>
</evidence>
<evidence type="ECO:0000256" key="11">
    <source>
        <dbReference type="ARBA" id="ARBA00022989"/>
    </source>
</evidence>
<comment type="similarity">
    <text evidence="2">Belongs to the MerT family.</text>
</comment>
<evidence type="ECO:0000256" key="9">
    <source>
        <dbReference type="ARBA" id="ARBA00022723"/>
    </source>
</evidence>
<protein>
    <recommendedName>
        <fullName evidence="3">Mercuric transport protein MerT</fullName>
    </recommendedName>
    <alternativeName>
        <fullName evidence="13">Mercury ion transport protein</fullName>
    </alternativeName>
</protein>